<proteinExistence type="inferred from homology"/>
<name>A0A9N9ITB2_FUNMO</name>
<accession>A0A9N9ITB2</accession>
<feature type="non-terminal residue" evidence="3">
    <location>
        <position position="1"/>
    </location>
</feature>
<evidence type="ECO:0000313" key="3">
    <source>
        <dbReference type="EMBL" id="CAG8749284.1"/>
    </source>
</evidence>
<evidence type="ECO:0000256" key="2">
    <source>
        <dbReference type="ARBA" id="ARBA00022552"/>
    </source>
</evidence>
<reference evidence="3" key="1">
    <citation type="submission" date="2021-06" db="EMBL/GenBank/DDBJ databases">
        <authorList>
            <person name="Kallberg Y."/>
            <person name="Tangrot J."/>
            <person name="Rosling A."/>
        </authorList>
    </citation>
    <scope>NUCLEOTIDE SEQUENCE</scope>
    <source>
        <strain evidence="3">87-6 pot B 2015</strain>
    </source>
</reference>
<organism evidence="3 4">
    <name type="scientific">Funneliformis mosseae</name>
    <name type="common">Endomycorrhizal fungus</name>
    <name type="synonym">Glomus mosseae</name>
    <dbReference type="NCBI Taxonomy" id="27381"/>
    <lineage>
        <taxon>Eukaryota</taxon>
        <taxon>Fungi</taxon>
        <taxon>Fungi incertae sedis</taxon>
        <taxon>Mucoromycota</taxon>
        <taxon>Glomeromycotina</taxon>
        <taxon>Glomeromycetes</taxon>
        <taxon>Glomerales</taxon>
        <taxon>Glomeraceae</taxon>
        <taxon>Funneliformis</taxon>
    </lineage>
</organism>
<sequence length="42" mass="4960">ISILFKTEWTALKLAVDMQWGGLDSEDKRDWLINVIAEYFDK</sequence>
<keyword evidence="2" id="KW-0698">rRNA processing</keyword>
<gene>
    <name evidence="3" type="ORF">FMOSSE_LOCUS16567</name>
</gene>
<feature type="non-terminal residue" evidence="3">
    <location>
        <position position="42"/>
    </location>
</feature>
<protein>
    <submittedName>
        <fullName evidence="3">9387_t:CDS:1</fullName>
    </submittedName>
</protein>
<dbReference type="InterPro" id="IPR019398">
    <property type="entry name" value="Pre-rRNA_process_TSR2"/>
</dbReference>
<keyword evidence="4" id="KW-1185">Reference proteome</keyword>
<evidence type="ECO:0000313" key="4">
    <source>
        <dbReference type="Proteomes" id="UP000789375"/>
    </source>
</evidence>
<dbReference type="EMBL" id="CAJVPP010024276">
    <property type="protein sequence ID" value="CAG8749284.1"/>
    <property type="molecule type" value="Genomic_DNA"/>
</dbReference>
<comment type="caution">
    <text evidence="3">The sequence shown here is derived from an EMBL/GenBank/DDBJ whole genome shotgun (WGS) entry which is preliminary data.</text>
</comment>
<evidence type="ECO:0000256" key="1">
    <source>
        <dbReference type="ARBA" id="ARBA00006524"/>
    </source>
</evidence>
<dbReference type="Proteomes" id="UP000789375">
    <property type="component" value="Unassembled WGS sequence"/>
</dbReference>
<comment type="similarity">
    <text evidence="1">Belongs to the TSR2 family.</text>
</comment>
<dbReference type="Pfam" id="PF10273">
    <property type="entry name" value="WGG"/>
    <property type="match status" value="1"/>
</dbReference>
<dbReference type="GO" id="GO:0006364">
    <property type="term" value="P:rRNA processing"/>
    <property type="evidence" value="ECO:0007669"/>
    <property type="project" value="UniProtKB-KW"/>
</dbReference>
<dbReference type="AlphaFoldDB" id="A0A9N9ITB2"/>